<comment type="caution">
    <text evidence="1">The sequence shown here is derived from an EMBL/GenBank/DDBJ whole genome shotgun (WGS) entry which is preliminary data.</text>
</comment>
<proteinExistence type="predicted"/>
<gene>
    <name evidence="1" type="ORF">RHMOL_Rhmol11G0005700</name>
</gene>
<dbReference type="EMBL" id="CM046398">
    <property type="protein sequence ID" value="KAI8529841.1"/>
    <property type="molecule type" value="Genomic_DNA"/>
</dbReference>
<evidence type="ECO:0000313" key="2">
    <source>
        <dbReference type="Proteomes" id="UP001062846"/>
    </source>
</evidence>
<evidence type="ECO:0000313" key="1">
    <source>
        <dbReference type="EMBL" id="KAI8529841.1"/>
    </source>
</evidence>
<organism evidence="1 2">
    <name type="scientific">Rhododendron molle</name>
    <name type="common">Chinese azalea</name>
    <name type="synonym">Azalea mollis</name>
    <dbReference type="NCBI Taxonomy" id="49168"/>
    <lineage>
        <taxon>Eukaryota</taxon>
        <taxon>Viridiplantae</taxon>
        <taxon>Streptophyta</taxon>
        <taxon>Embryophyta</taxon>
        <taxon>Tracheophyta</taxon>
        <taxon>Spermatophyta</taxon>
        <taxon>Magnoliopsida</taxon>
        <taxon>eudicotyledons</taxon>
        <taxon>Gunneridae</taxon>
        <taxon>Pentapetalae</taxon>
        <taxon>asterids</taxon>
        <taxon>Ericales</taxon>
        <taxon>Ericaceae</taxon>
        <taxon>Ericoideae</taxon>
        <taxon>Rhodoreae</taxon>
        <taxon>Rhododendron</taxon>
    </lineage>
</organism>
<dbReference type="Proteomes" id="UP001062846">
    <property type="component" value="Chromosome 11"/>
</dbReference>
<protein>
    <submittedName>
        <fullName evidence="1">Uncharacterized protein</fullName>
    </submittedName>
</protein>
<name>A0ACC0LM88_RHOML</name>
<accession>A0ACC0LM88</accession>
<keyword evidence="2" id="KW-1185">Reference proteome</keyword>
<sequence>MPSRVTDKCHHLCHKIQDLINSETILPPLKESSTLSNHHINYINASSTIFDPTHYIIPAHLPKPIVPILVESSISVLEFEPTMEQTELKELRKAVEEMGHKMDTQMIQIGFLTQKMDSLLTFLISDPSLKQNAKEDMDEGRSPPKMKLSKIFKGLFEASETCNTCKDSVKGTTGTTMSPRLNRSAKSRTSSRFSTPQSLVYGELLKAGLIKPLPLAPLPQKFSASHNPSTFCIFHQMPGHNTNDYIRLCHAIKDLIEKRSLRHLLNQS</sequence>
<reference evidence="1" key="1">
    <citation type="submission" date="2022-02" db="EMBL/GenBank/DDBJ databases">
        <title>Plant Genome Project.</title>
        <authorList>
            <person name="Zhang R.-G."/>
        </authorList>
    </citation>
    <scope>NUCLEOTIDE SEQUENCE</scope>
    <source>
        <strain evidence="1">AT1</strain>
    </source>
</reference>